<keyword evidence="1" id="KW-0175">Coiled coil</keyword>
<sequence>MICPVTLFGDGLDSEKKEIDGDIKPKKLFLPLAFALFHCLENLIEETQKNLNDRYKNQIESSINKTNDKIQSIKTRQDKIMSHPPRSWERITSWFSGEIGELEKKLSALRSEKQDLEKELNNKNKFHESELNKLSQYKKYKDILAIEIRFCSTSNEIKITQQGRDFTVDLPLE</sequence>
<evidence type="ECO:0000313" key="2">
    <source>
        <dbReference type="EMBL" id="MEE3718329.1"/>
    </source>
</evidence>
<proteinExistence type="predicted"/>
<dbReference type="AlphaFoldDB" id="A0AAW9PT41"/>
<comment type="caution">
    <text evidence="2">The sequence shown here is derived from an EMBL/GenBank/DDBJ whole genome shotgun (WGS) entry which is preliminary data.</text>
</comment>
<reference evidence="2" key="1">
    <citation type="submission" date="2024-01" db="EMBL/GenBank/DDBJ databases">
        <title>Bank of Algae and Cyanobacteria of the Azores (BACA) strain genomes.</title>
        <authorList>
            <person name="Luz R."/>
            <person name="Cordeiro R."/>
            <person name="Fonseca A."/>
            <person name="Goncalves V."/>
        </authorList>
    </citation>
    <scope>NUCLEOTIDE SEQUENCE</scope>
    <source>
        <strain evidence="2">BACA0141</strain>
    </source>
</reference>
<dbReference type="Proteomes" id="UP001333818">
    <property type="component" value="Unassembled WGS sequence"/>
</dbReference>
<name>A0AAW9PT41_9CYAN</name>
<organism evidence="2 3">
    <name type="scientific">Tumidithrix elongata BACA0141</name>
    <dbReference type="NCBI Taxonomy" id="2716417"/>
    <lineage>
        <taxon>Bacteria</taxon>
        <taxon>Bacillati</taxon>
        <taxon>Cyanobacteriota</taxon>
        <taxon>Cyanophyceae</taxon>
        <taxon>Pseudanabaenales</taxon>
        <taxon>Pseudanabaenaceae</taxon>
        <taxon>Tumidithrix</taxon>
        <taxon>Tumidithrix elongata</taxon>
    </lineage>
</organism>
<evidence type="ECO:0000256" key="1">
    <source>
        <dbReference type="SAM" id="Coils"/>
    </source>
</evidence>
<accession>A0AAW9PT41</accession>
<dbReference type="EMBL" id="JAZBJZ010000072">
    <property type="protein sequence ID" value="MEE3718329.1"/>
    <property type="molecule type" value="Genomic_DNA"/>
</dbReference>
<keyword evidence="3" id="KW-1185">Reference proteome</keyword>
<gene>
    <name evidence="2" type="ORF">V2H45_16435</name>
</gene>
<evidence type="ECO:0000313" key="3">
    <source>
        <dbReference type="Proteomes" id="UP001333818"/>
    </source>
</evidence>
<feature type="coiled-coil region" evidence="1">
    <location>
        <begin position="56"/>
        <end position="137"/>
    </location>
</feature>
<protein>
    <submittedName>
        <fullName evidence="2">Uncharacterized protein</fullName>
    </submittedName>
</protein>
<dbReference type="RefSeq" id="WP_330484762.1">
    <property type="nucleotide sequence ID" value="NZ_JAZBJZ010000072.1"/>
</dbReference>